<evidence type="ECO:0000313" key="27">
    <source>
        <dbReference type="EMBL" id="ONH27518.1"/>
    </source>
</evidence>
<dbReference type="Gene3D" id="3.30.565.10">
    <property type="entry name" value="Histidine kinase-like ATPase, C-terminal domain"/>
    <property type="match status" value="1"/>
</dbReference>
<comment type="cofactor">
    <cofactor evidence="3">
        <name>Mg(2+)</name>
        <dbReference type="ChEBI" id="CHEBI:18420"/>
    </cofactor>
</comment>
<dbReference type="InterPro" id="IPR003594">
    <property type="entry name" value="HATPase_dom"/>
</dbReference>
<sequence length="479" mass="48820">MRRELIQVSIAVTSMVALAFLIPLGLIVAQTARDRAFVRAERTAAELGPALAITTDPFALGRALATTRDGADGMAAVHLPAANGALTTIGPSRVTPDQLAGAATSGRSAVLDAPGGSVLLRPVAVSDARIAVVEVFVPASSMSQGVRTAWLVLGGLAVALVAISVLVADRLASRTVRATRGLAATARRLGAGDLDARVPLSGSGVPPEVRDAAVAFNTMADRIRQLVAAERELAADLSHRLRTPLTVLRLNTAALADAGPADAGPADQVQQAVERLEREVDHIIRAARDRGAGGPAAARCDAAEVVRDRVGFWSALAEDQGRPWRLAGAEGGHDSHDGGGYDYGAPVPVARAELVAALDALLGNVFQHTGEGVGFAVTLRAVPGAVTIAVADAGPGIADPAEAMRRGAGAGGAGSTGLGLDIARRVATSTGGELTVGRSALGGAEIRLRLRTTAGPGAGAGRTRRRARRGRHWPRAALS</sequence>
<dbReference type="InterPro" id="IPR005467">
    <property type="entry name" value="His_kinase_dom"/>
</dbReference>
<evidence type="ECO:0000256" key="24">
    <source>
        <dbReference type="SAM" id="Phobius"/>
    </source>
</evidence>
<evidence type="ECO:0000256" key="6">
    <source>
        <dbReference type="ARBA" id="ARBA00022475"/>
    </source>
</evidence>
<dbReference type="PANTHER" id="PTHR44936">
    <property type="entry name" value="SENSOR PROTEIN CREC"/>
    <property type="match status" value="1"/>
</dbReference>
<evidence type="ECO:0000256" key="4">
    <source>
        <dbReference type="ARBA" id="ARBA00004651"/>
    </source>
</evidence>
<feature type="transmembrane region" description="Helical" evidence="24">
    <location>
        <begin position="149"/>
        <end position="168"/>
    </location>
</feature>
<evidence type="ECO:0000256" key="7">
    <source>
        <dbReference type="ARBA" id="ARBA00022553"/>
    </source>
</evidence>
<dbReference type="RefSeq" id="WP_076819028.1">
    <property type="nucleotide sequence ID" value="NZ_MOMC01000045.1"/>
</dbReference>
<dbReference type="SMART" id="SM00388">
    <property type="entry name" value="HisKA"/>
    <property type="match status" value="1"/>
</dbReference>
<dbReference type="SUPFAM" id="SSF55874">
    <property type="entry name" value="ATPase domain of HSP90 chaperone/DNA topoisomerase II/histidine kinase"/>
    <property type="match status" value="1"/>
</dbReference>
<keyword evidence="14" id="KW-0460">Magnesium</keyword>
<reference evidence="28" key="1">
    <citation type="submission" date="2016-10" db="EMBL/GenBank/DDBJ databases">
        <title>Frankia sp. NRRL B-16386 Genome sequencing.</title>
        <authorList>
            <person name="Ghodhbane-Gtari F."/>
            <person name="Swanson E."/>
            <person name="Gueddou A."/>
            <person name="Hezbri K."/>
            <person name="Ktari K."/>
            <person name="Nouioui I."/>
            <person name="Morris K."/>
            <person name="Simpson S."/>
            <person name="Abebe-Akele F."/>
            <person name="Thomas K."/>
            <person name="Gtari M."/>
            <person name="Tisa L.S."/>
        </authorList>
    </citation>
    <scope>NUCLEOTIDE SEQUENCE [LARGE SCALE GENOMIC DNA]</scope>
    <source>
        <strain evidence="28">NRRL B-16386</strain>
    </source>
</reference>
<evidence type="ECO:0000256" key="22">
    <source>
        <dbReference type="ARBA" id="ARBA00041776"/>
    </source>
</evidence>
<evidence type="ECO:0000256" key="18">
    <source>
        <dbReference type="ARBA" id="ARBA00023016"/>
    </source>
</evidence>
<keyword evidence="28" id="KW-1185">Reference proteome</keyword>
<dbReference type="PANTHER" id="PTHR44936:SF9">
    <property type="entry name" value="SENSOR PROTEIN CREC"/>
    <property type="match status" value="1"/>
</dbReference>
<dbReference type="InterPro" id="IPR036890">
    <property type="entry name" value="HATPase_C_sf"/>
</dbReference>
<feature type="compositionally biased region" description="Basic residues" evidence="23">
    <location>
        <begin position="462"/>
        <end position="479"/>
    </location>
</feature>
<accession>A0A1V2I973</accession>
<protein>
    <recommendedName>
        <fullName evidence="21">Signal transduction histidine-protein kinase/phosphatase MprB</fullName>
        <ecNumber evidence="5">2.7.13.3</ecNumber>
    </recommendedName>
    <alternativeName>
        <fullName evidence="22">Mycobacterial persistence regulator B</fullName>
    </alternativeName>
</protein>
<feature type="domain" description="Histidine kinase" evidence="25">
    <location>
        <begin position="236"/>
        <end position="454"/>
    </location>
</feature>
<dbReference type="SMART" id="SM00387">
    <property type="entry name" value="HATPase_c"/>
    <property type="match status" value="1"/>
</dbReference>
<keyword evidence="7" id="KW-0597">Phosphoprotein</keyword>
<dbReference type="CDD" id="cd06225">
    <property type="entry name" value="HAMP"/>
    <property type="match status" value="1"/>
</dbReference>
<comment type="caution">
    <text evidence="27">The sequence shown here is derived from an EMBL/GenBank/DDBJ whole genome shotgun (WGS) entry which is preliminary data.</text>
</comment>
<comment type="subcellular location">
    <subcellularLocation>
        <location evidence="4">Cell membrane</location>
        <topology evidence="4">Multi-pass membrane protein</topology>
    </subcellularLocation>
</comment>
<dbReference type="GO" id="GO:0000155">
    <property type="term" value="F:phosphorelay sensor kinase activity"/>
    <property type="evidence" value="ECO:0007669"/>
    <property type="project" value="InterPro"/>
</dbReference>
<evidence type="ECO:0000256" key="10">
    <source>
        <dbReference type="ARBA" id="ARBA00022741"/>
    </source>
</evidence>
<evidence type="ECO:0000256" key="1">
    <source>
        <dbReference type="ARBA" id="ARBA00000085"/>
    </source>
</evidence>
<evidence type="ECO:0000256" key="19">
    <source>
        <dbReference type="ARBA" id="ARBA00023026"/>
    </source>
</evidence>
<keyword evidence="24" id="KW-0472">Membrane</keyword>
<evidence type="ECO:0000256" key="15">
    <source>
        <dbReference type="ARBA" id="ARBA00022912"/>
    </source>
</evidence>
<keyword evidence="13" id="KW-0067">ATP-binding</keyword>
<dbReference type="EC" id="2.7.13.3" evidence="5"/>
<dbReference type="GO" id="GO:0005886">
    <property type="term" value="C:plasma membrane"/>
    <property type="evidence" value="ECO:0007669"/>
    <property type="project" value="UniProtKB-SubCell"/>
</dbReference>
<dbReference type="AlphaFoldDB" id="A0A1V2I973"/>
<evidence type="ECO:0000259" key="26">
    <source>
        <dbReference type="PROSITE" id="PS50885"/>
    </source>
</evidence>
<keyword evidence="18" id="KW-0346">Stress response</keyword>
<dbReference type="InterPro" id="IPR036097">
    <property type="entry name" value="HisK_dim/P_sf"/>
</dbReference>
<evidence type="ECO:0000256" key="13">
    <source>
        <dbReference type="ARBA" id="ARBA00022840"/>
    </source>
</evidence>
<dbReference type="Proteomes" id="UP000188929">
    <property type="component" value="Unassembled WGS sequence"/>
</dbReference>
<keyword evidence="15" id="KW-0904">Protein phosphatase</keyword>
<dbReference type="Pfam" id="PF00512">
    <property type="entry name" value="HisKA"/>
    <property type="match status" value="1"/>
</dbReference>
<keyword evidence="9 24" id="KW-0812">Transmembrane</keyword>
<keyword evidence="10" id="KW-0547">Nucleotide-binding</keyword>
<comment type="cofactor">
    <cofactor evidence="2">
        <name>Mn(2+)</name>
        <dbReference type="ChEBI" id="CHEBI:29035"/>
    </cofactor>
</comment>
<dbReference type="PROSITE" id="PS50885">
    <property type="entry name" value="HAMP"/>
    <property type="match status" value="1"/>
</dbReference>
<proteinExistence type="predicted"/>
<keyword evidence="12" id="KW-0378">Hydrolase</keyword>
<feature type="region of interest" description="Disordered" evidence="23">
    <location>
        <begin position="452"/>
        <end position="479"/>
    </location>
</feature>
<evidence type="ECO:0000256" key="3">
    <source>
        <dbReference type="ARBA" id="ARBA00001946"/>
    </source>
</evidence>
<comment type="catalytic activity">
    <reaction evidence="1">
        <text>ATP + protein L-histidine = ADP + protein N-phospho-L-histidine.</text>
        <dbReference type="EC" id="2.7.13.3"/>
    </reaction>
</comment>
<keyword evidence="17" id="KW-0902">Two-component regulatory system</keyword>
<keyword evidence="8" id="KW-0808">Transferase</keyword>
<evidence type="ECO:0000256" key="20">
    <source>
        <dbReference type="ARBA" id="ARBA00023211"/>
    </source>
</evidence>
<keyword evidence="11 27" id="KW-0418">Kinase</keyword>
<dbReference type="OrthoDB" id="3206505at2"/>
<gene>
    <name evidence="27" type="ORF">BL253_21735</name>
</gene>
<dbReference type="InterPro" id="IPR003660">
    <property type="entry name" value="HAMP_dom"/>
</dbReference>
<keyword evidence="19" id="KW-0843">Virulence</keyword>
<organism evidence="27 28">
    <name type="scientific">Pseudofrankia asymbiotica</name>
    <dbReference type="NCBI Taxonomy" id="1834516"/>
    <lineage>
        <taxon>Bacteria</taxon>
        <taxon>Bacillati</taxon>
        <taxon>Actinomycetota</taxon>
        <taxon>Actinomycetes</taxon>
        <taxon>Frankiales</taxon>
        <taxon>Frankiaceae</taxon>
        <taxon>Pseudofrankia</taxon>
    </lineage>
</organism>
<evidence type="ECO:0000256" key="12">
    <source>
        <dbReference type="ARBA" id="ARBA00022801"/>
    </source>
</evidence>
<dbReference type="SUPFAM" id="SSF47384">
    <property type="entry name" value="Homodimeric domain of signal transducing histidine kinase"/>
    <property type="match status" value="1"/>
</dbReference>
<dbReference type="CDD" id="cd00082">
    <property type="entry name" value="HisKA"/>
    <property type="match status" value="1"/>
</dbReference>
<feature type="domain" description="HAMP" evidence="26">
    <location>
        <begin position="173"/>
        <end position="228"/>
    </location>
</feature>
<dbReference type="Gene3D" id="1.10.287.130">
    <property type="match status" value="1"/>
</dbReference>
<keyword evidence="6" id="KW-1003">Cell membrane</keyword>
<keyword evidence="16 24" id="KW-1133">Transmembrane helix</keyword>
<evidence type="ECO:0000256" key="17">
    <source>
        <dbReference type="ARBA" id="ARBA00023012"/>
    </source>
</evidence>
<dbReference type="Pfam" id="PF00672">
    <property type="entry name" value="HAMP"/>
    <property type="match status" value="1"/>
</dbReference>
<evidence type="ECO:0000256" key="5">
    <source>
        <dbReference type="ARBA" id="ARBA00012438"/>
    </source>
</evidence>
<evidence type="ECO:0000313" key="28">
    <source>
        <dbReference type="Proteomes" id="UP000188929"/>
    </source>
</evidence>
<dbReference type="InterPro" id="IPR004358">
    <property type="entry name" value="Sig_transdc_His_kin-like_C"/>
</dbReference>
<dbReference type="STRING" id="1834516.BL253_21735"/>
<name>A0A1V2I973_9ACTN</name>
<evidence type="ECO:0000256" key="14">
    <source>
        <dbReference type="ARBA" id="ARBA00022842"/>
    </source>
</evidence>
<dbReference type="EMBL" id="MOMC01000045">
    <property type="protein sequence ID" value="ONH27518.1"/>
    <property type="molecule type" value="Genomic_DNA"/>
</dbReference>
<evidence type="ECO:0000256" key="9">
    <source>
        <dbReference type="ARBA" id="ARBA00022692"/>
    </source>
</evidence>
<evidence type="ECO:0000256" key="11">
    <source>
        <dbReference type="ARBA" id="ARBA00022777"/>
    </source>
</evidence>
<evidence type="ECO:0000256" key="8">
    <source>
        <dbReference type="ARBA" id="ARBA00022679"/>
    </source>
</evidence>
<evidence type="ECO:0000256" key="23">
    <source>
        <dbReference type="SAM" id="MobiDB-lite"/>
    </source>
</evidence>
<evidence type="ECO:0000256" key="21">
    <source>
        <dbReference type="ARBA" id="ARBA00040454"/>
    </source>
</evidence>
<dbReference type="InterPro" id="IPR003661">
    <property type="entry name" value="HisK_dim/P_dom"/>
</dbReference>
<dbReference type="GO" id="GO:0005524">
    <property type="term" value="F:ATP binding"/>
    <property type="evidence" value="ECO:0007669"/>
    <property type="project" value="UniProtKB-KW"/>
</dbReference>
<evidence type="ECO:0000256" key="2">
    <source>
        <dbReference type="ARBA" id="ARBA00001936"/>
    </source>
</evidence>
<evidence type="ECO:0000256" key="16">
    <source>
        <dbReference type="ARBA" id="ARBA00022989"/>
    </source>
</evidence>
<dbReference type="Pfam" id="PF02518">
    <property type="entry name" value="HATPase_c"/>
    <property type="match status" value="1"/>
</dbReference>
<evidence type="ECO:0000259" key="25">
    <source>
        <dbReference type="PROSITE" id="PS50109"/>
    </source>
</evidence>
<dbReference type="PROSITE" id="PS50109">
    <property type="entry name" value="HIS_KIN"/>
    <property type="match status" value="1"/>
</dbReference>
<feature type="transmembrane region" description="Helical" evidence="24">
    <location>
        <begin position="6"/>
        <end position="29"/>
    </location>
</feature>
<dbReference type="GO" id="GO:0004721">
    <property type="term" value="F:phosphoprotein phosphatase activity"/>
    <property type="evidence" value="ECO:0007669"/>
    <property type="project" value="UniProtKB-KW"/>
</dbReference>
<dbReference type="SMART" id="SM00304">
    <property type="entry name" value="HAMP"/>
    <property type="match status" value="1"/>
</dbReference>
<keyword evidence="20" id="KW-0464">Manganese</keyword>
<dbReference type="PRINTS" id="PR00344">
    <property type="entry name" value="BCTRLSENSOR"/>
</dbReference>
<dbReference type="InterPro" id="IPR050980">
    <property type="entry name" value="2C_sensor_his_kinase"/>
</dbReference>